<keyword evidence="3" id="KW-1185">Reference proteome</keyword>
<dbReference type="AlphaFoldDB" id="A0A3D9SME5"/>
<feature type="transmembrane region" description="Helical" evidence="1">
    <location>
        <begin position="21"/>
        <end position="41"/>
    </location>
</feature>
<dbReference type="OrthoDB" id="3512096at2"/>
<dbReference type="SUPFAM" id="SSF53822">
    <property type="entry name" value="Periplasmic binding protein-like I"/>
    <property type="match status" value="1"/>
</dbReference>
<dbReference type="InterPro" id="IPR028082">
    <property type="entry name" value="Peripla_BP_I"/>
</dbReference>
<proteinExistence type="predicted"/>
<protein>
    <submittedName>
        <fullName evidence="2">ABC-type branched-subunit amino acid transport system substrate-binding protein</fullName>
    </submittedName>
</protein>
<keyword evidence="1" id="KW-1133">Transmembrane helix</keyword>
<keyword evidence="1" id="KW-0472">Membrane</keyword>
<comment type="caution">
    <text evidence="2">The sequence shown here is derived from an EMBL/GenBank/DDBJ whole genome shotgun (WGS) entry which is preliminary data.</text>
</comment>
<name>A0A3D9SME5_9ACTN</name>
<reference evidence="2 3" key="1">
    <citation type="submission" date="2018-08" db="EMBL/GenBank/DDBJ databases">
        <title>Sequencing the genomes of 1000 actinobacteria strains.</title>
        <authorList>
            <person name="Klenk H.-P."/>
        </authorList>
    </citation>
    <scope>NUCLEOTIDE SEQUENCE [LARGE SCALE GENOMIC DNA]</scope>
    <source>
        <strain evidence="2 3">DSM 43927</strain>
    </source>
</reference>
<gene>
    <name evidence="2" type="ORF">DFJ69_2562</name>
</gene>
<dbReference type="Proteomes" id="UP000256661">
    <property type="component" value="Unassembled WGS sequence"/>
</dbReference>
<evidence type="ECO:0000313" key="2">
    <source>
        <dbReference type="EMBL" id="REE97106.1"/>
    </source>
</evidence>
<dbReference type="EMBL" id="QTTT01000001">
    <property type="protein sequence ID" value="REE97106.1"/>
    <property type="molecule type" value="Genomic_DNA"/>
</dbReference>
<accession>A0A3D9SME5</accession>
<sequence>MGDNVFSPTRPPSRPGPPRKWIAAAAAVVLVIALVLGVGALRGDDAVTPPRAAECAPGIARVDVVVNDTTMQRRKECVGVTDSHDFGSPAIRRLLPLLRKENDHATQGGPGTYVTVAFLGPLTGEDPRIVHMLEGAVTGQHRANQENLVGSRPRVRLVLANTDSRQSSWRPVVATLKRMVGGGDHLAAVTGLGLSQKETLDTAHELSKVSMPMVGSVITADTLNSTRVRGLVAVNPRTGEQVSVLRQYLRTVPAIRRIMLVSSGDPDDLYTTSLVDAFKLHLGDYSDGSEYPFGPTPGDEFNTIVKNLCSQDGEPPDAVFYAGRARDLPTFVEYLAKRSCHPERITILSGSDAVRLTLDIPDNAKMGEYLTRAHNPISVIYAPLVEPSLLEDPPGRPGHDGENLKQNYADFVRSYQQLGFHPGRLNSAWGIMAHDSVLLAVGAIRLVKNPQQGGLPLPAEVRNQLYLISTSATSVPGASGPLTISSAGDRKNVRLPVLQLVIGSTPKLLTPDLLSPKPAP</sequence>
<keyword evidence="1" id="KW-0812">Transmembrane</keyword>
<evidence type="ECO:0000256" key="1">
    <source>
        <dbReference type="SAM" id="Phobius"/>
    </source>
</evidence>
<dbReference type="RefSeq" id="WP_116022644.1">
    <property type="nucleotide sequence ID" value="NZ_QTTT01000001.1"/>
</dbReference>
<evidence type="ECO:0000313" key="3">
    <source>
        <dbReference type="Proteomes" id="UP000256661"/>
    </source>
</evidence>
<organism evidence="2 3">
    <name type="scientific">Thermomonospora umbrina</name>
    <dbReference type="NCBI Taxonomy" id="111806"/>
    <lineage>
        <taxon>Bacteria</taxon>
        <taxon>Bacillati</taxon>
        <taxon>Actinomycetota</taxon>
        <taxon>Actinomycetes</taxon>
        <taxon>Streptosporangiales</taxon>
        <taxon>Thermomonosporaceae</taxon>
        <taxon>Thermomonospora</taxon>
    </lineage>
</organism>
<dbReference type="Gene3D" id="3.40.50.2300">
    <property type="match status" value="2"/>
</dbReference>